<dbReference type="AlphaFoldDB" id="A0A2R6PNK8"/>
<keyword evidence="1" id="KW-0175">Coiled coil</keyword>
<feature type="domain" description="F-box" evidence="2">
    <location>
        <begin position="19"/>
        <end position="56"/>
    </location>
</feature>
<reference evidence="3 4" key="1">
    <citation type="submission" date="2018-02" db="EMBL/GenBank/DDBJ databases">
        <title>Genome sequence of the basidiomycete white-rot fungus Phlebia centrifuga.</title>
        <authorList>
            <person name="Granchi Z."/>
            <person name="Peng M."/>
            <person name="de Vries R.P."/>
            <person name="Hilden K."/>
            <person name="Makela M.R."/>
            <person name="Grigoriev I."/>
            <person name="Riley R."/>
        </authorList>
    </citation>
    <scope>NUCLEOTIDE SEQUENCE [LARGE SCALE GENOMIC DNA]</scope>
    <source>
        <strain evidence="3 4">FBCC195</strain>
    </source>
</reference>
<feature type="coiled-coil region" evidence="1">
    <location>
        <begin position="534"/>
        <end position="561"/>
    </location>
</feature>
<dbReference type="OrthoDB" id="2447803at2759"/>
<evidence type="ECO:0000259" key="2">
    <source>
        <dbReference type="Pfam" id="PF12937"/>
    </source>
</evidence>
<dbReference type="InterPro" id="IPR032675">
    <property type="entry name" value="LRR_dom_sf"/>
</dbReference>
<evidence type="ECO:0000313" key="3">
    <source>
        <dbReference type="EMBL" id="PSR94377.1"/>
    </source>
</evidence>
<dbReference type="EMBL" id="MLYV02000452">
    <property type="protein sequence ID" value="PSR94377.1"/>
    <property type="molecule type" value="Genomic_DNA"/>
</dbReference>
<dbReference type="STRING" id="98765.A0A2R6PNK8"/>
<dbReference type="Proteomes" id="UP000186601">
    <property type="component" value="Unassembled WGS sequence"/>
</dbReference>
<dbReference type="PANTHER" id="PTHR16134">
    <property type="entry name" value="F-BOX/TPR REPEAT PROTEIN POF3"/>
    <property type="match status" value="1"/>
</dbReference>
<organism evidence="3 4">
    <name type="scientific">Hermanssonia centrifuga</name>
    <dbReference type="NCBI Taxonomy" id="98765"/>
    <lineage>
        <taxon>Eukaryota</taxon>
        <taxon>Fungi</taxon>
        <taxon>Dikarya</taxon>
        <taxon>Basidiomycota</taxon>
        <taxon>Agaricomycotina</taxon>
        <taxon>Agaricomycetes</taxon>
        <taxon>Polyporales</taxon>
        <taxon>Meruliaceae</taxon>
        <taxon>Hermanssonia</taxon>
    </lineage>
</organism>
<dbReference type="SUPFAM" id="SSF81383">
    <property type="entry name" value="F-box domain"/>
    <property type="match status" value="1"/>
</dbReference>
<dbReference type="InterPro" id="IPR036047">
    <property type="entry name" value="F-box-like_dom_sf"/>
</dbReference>
<dbReference type="SUPFAM" id="SSF52047">
    <property type="entry name" value="RNI-like"/>
    <property type="match status" value="1"/>
</dbReference>
<evidence type="ECO:0000256" key="1">
    <source>
        <dbReference type="SAM" id="Coils"/>
    </source>
</evidence>
<gene>
    <name evidence="3" type="ORF">PHLCEN_2v4462</name>
</gene>
<sequence>MSIIPRGYDSVMRRVLEIPEIVELIFSFLDKHSNAINAMVCKKWSELALNILWREVEVPSRLFGKFAPLKVAKALPRELGKGRYEFTRSLEAGDWEDFARYARRVRSLHVSETSDTNFLSKELLDEVARSRIWLNVLPGLRELHWLTPTAERMRFSFIFMHSNITHFAVSLHPSDGYPISAFFKEVLLRMPNLTVLDLRFRLAAKEIENNIRALLQGLPKLKQIILPVYTWTSGIVEEASKLPNLGTIQFEFMEPQGRGSPADVLDFAPRLEEGAFPALWDIALSARLPDITNFLTGSFAPSKLTTLYIHVISAAQPEVVTNFVTAVSESCKLLQSLYFEFLGDVSEEVGESESTISRLDWGALRPLLTCANLVVFEIRWYHPLTISYDDLEEMASNWPFMETLMLNCEPVDISIPPTLTLHALTPFARHCPKLVELGLYMSASVDVETPLERDVLAFQALRRLFVGLSRIADPGPVSLFLSKLCPLNCEVSSGVTWPDGFEGLALPEMERAADEWGHMWTEVNQMLPLLVKLRMEERENRQALQKEVEDLRVRCRLLSDRADIKMPDDDRCVPF</sequence>
<dbReference type="InterPro" id="IPR001810">
    <property type="entry name" value="F-box_dom"/>
</dbReference>
<proteinExistence type="predicted"/>
<keyword evidence="4" id="KW-1185">Reference proteome</keyword>
<evidence type="ECO:0000313" key="4">
    <source>
        <dbReference type="Proteomes" id="UP000186601"/>
    </source>
</evidence>
<accession>A0A2R6PNK8</accession>
<comment type="caution">
    <text evidence="3">The sequence shown here is derived from an EMBL/GenBank/DDBJ whole genome shotgun (WGS) entry which is preliminary data.</text>
</comment>
<dbReference type="PANTHER" id="PTHR16134:SF119">
    <property type="entry name" value="AT02038P-RELATED"/>
    <property type="match status" value="1"/>
</dbReference>
<protein>
    <recommendedName>
        <fullName evidence="2">F-box domain-containing protein</fullName>
    </recommendedName>
</protein>
<dbReference type="Pfam" id="PF12937">
    <property type="entry name" value="F-box-like"/>
    <property type="match status" value="1"/>
</dbReference>
<dbReference type="Gene3D" id="3.80.10.10">
    <property type="entry name" value="Ribonuclease Inhibitor"/>
    <property type="match status" value="1"/>
</dbReference>
<name>A0A2R6PNK8_9APHY</name>